<dbReference type="RefSeq" id="WP_249294926.1">
    <property type="nucleotide sequence ID" value="NZ_JACRSV010000002.1"/>
</dbReference>
<dbReference type="GO" id="GO:0005886">
    <property type="term" value="C:plasma membrane"/>
    <property type="evidence" value="ECO:0007669"/>
    <property type="project" value="UniProtKB-SubCell"/>
</dbReference>
<evidence type="ECO:0000256" key="8">
    <source>
        <dbReference type="RuleBase" id="RU363043"/>
    </source>
</evidence>
<dbReference type="Gene3D" id="1.10.3720.10">
    <property type="entry name" value="MetI-like"/>
    <property type="match status" value="1"/>
</dbReference>
<dbReference type="SUPFAM" id="SSF161098">
    <property type="entry name" value="MetI-like"/>
    <property type="match status" value="1"/>
</dbReference>
<dbReference type="InterPro" id="IPR000515">
    <property type="entry name" value="MetI-like"/>
</dbReference>
<gene>
    <name evidence="10" type="primary">pstA</name>
    <name evidence="10" type="ORF">H8710_07755</name>
</gene>
<comment type="subcellular location">
    <subcellularLocation>
        <location evidence="1 8">Cell membrane</location>
        <topology evidence="1 8">Multi-pass membrane protein</topology>
    </subcellularLocation>
</comment>
<comment type="similarity">
    <text evidence="2 8">Belongs to the binding-protein-dependent transport system permease family. CysTW subfamily.</text>
</comment>
<reference evidence="10" key="1">
    <citation type="submission" date="2020-08" db="EMBL/GenBank/DDBJ databases">
        <title>Genome public.</title>
        <authorList>
            <person name="Liu C."/>
            <person name="Sun Q."/>
        </authorList>
    </citation>
    <scope>NUCLEOTIDE SEQUENCE</scope>
    <source>
        <strain evidence="10">NSJ-33</strain>
    </source>
</reference>
<evidence type="ECO:0000256" key="5">
    <source>
        <dbReference type="ARBA" id="ARBA00022692"/>
    </source>
</evidence>
<feature type="transmembrane region" description="Helical" evidence="8">
    <location>
        <begin position="35"/>
        <end position="57"/>
    </location>
</feature>
<keyword evidence="3" id="KW-0813">Transport</keyword>
<evidence type="ECO:0000256" key="7">
    <source>
        <dbReference type="ARBA" id="ARBA00023136"/>
    </source>
</evidence>
<dbReference type="GO" id="GO:0005315">
    <property type="term" value="F:phosphate transmembrane transporter activity"/>
    <property type="evidence" value="ECO:0007669"/>
    <property type="project" value="InterPro"/>
</dbReference>
<feature type="domain" description="ABC transmembrane type-1" evidence="9">
    <location>
        <begin position="85"/>
        <end position="290"/>
    </location>
</feature>
<dbReference type="PANTHER" id="PTHR43470">
    <property type="entry name" value="PHOSPHATE TRANSPORT SYSTEM PERMEASE PROTEIN PSTA-RELATED"/>
    <property type="match status" value="1"/>
</dbReference>
<name>A0A926E277_9FIRM</name>
<keyword evidence="6 8" id="KW-1133">Transmembrane helix</keyword>
<dbReference type="InterPro" id="IPR035906">
    <property type="entry name" value="MetI-like_sf"/>
</dbReference>
<sequence>MTVNPSVAAPYALADRRPISITAKKVRVFDIVMKGLSLLAGGVTVCLTLSLLGYILAKGLPQVDWAFLSTVPSTLQKTYGILPNIINTVYMIVLTLVIATPLGIGAAIYLNEYAKKGKLTKAIEFTTEALAGIPSIIYGLFGTMFFCNMMGMGYSIIAGALTLTIMVLPTIIRTTQEALRTVPQGYREGAAGLGATKWHMIRTILLPCCMSGIVTSVILSVGRIVGESAALIFTAGIATNLPKNLLGHAANSGATLTVQLYQYAERGQNDVSFGIAAILVLIVLGINLLTRLTVRAKKQ</sequence>
<dbReference type="PANTHER" id="PTHR43470:SF3">
    <property type="entry name" value="PHOSPHATE TRANSPORT SYSTEM PERMEASE PROTEIN PSTA-RELATED"/>
    <property type="match status" value="1"/>
</dbReference>
<dbReference type="Pfam" id="PF00528">
    <property type="entry name" value="BPD_transp_1"/>
    <property type="match status" value="1"/>
</dbReference>
<evidence type="ECO:0000313" key="11">
    <source>
        <dbReference type="Proteomes" id="UP000610760"/>
    </source>
</evidence>
<feature type="transmembrane region" description="Helical" evidence="8">
    <location>
        <begin position="122"/>
        <end position="146"/>
    </location>
</feature>
<evidence type="ECO:0000256" key="2">
    <source>
        <dbReference type="ARBA" id="ARBA00007069"/>
    </source>
</evidence>
<feature type="transmembrane region" description="Helical" evidence="8">
    <location>
        <begin position="152"/>
        <end position="172"/>
    </location>
</feature>
<evidence type="ECO:0000256" key="4">
    <source>
        <dbReference type="ARBA" id="ARBA00022475"/>
    </source>
</evidence>
<dbReference type="PROSITE" id="PS50928">
    <property type="entry name" value="ABC_TM1"/>
    <property type="match status" value="1"/>
</dbReference>
<dbReference type="Proteomes" id="UP000610760">
    <property type="component" value="Unassembled WGS sequence"/>
</dbReference>
<feature type="transmembrane region" description="Helical" evidence="8">
    <location>
        <begin position="271"/>
        <end position="290"/>
    </location>
</feature>
<keyword evidence="11" id="KW-1185">Reference proteome</keyword>
<comment type="caution">
    <text evidence="10">The sequence shown here is derived from an EMBL/GenBank/DDBJ whole genome shotgun (WGS) entry which is preliminary data.</text>
</comment>
<organism evidence="10 11">
    <name type="scientific">Fumia xinanensis</name>
    <dbReference type="NCBI Taxonomy" id="2763659"/>
    <lineage>
        <taxon>Bacteria</taxon>
        <taxon>Bacillati</taxon>
        <taxon>Bacillota</taxon>
        <taxon>Clostridia</taxon>
        <taxon>Eubacteriales</taxon>
        <taxon>Oscillospiraceae</taxon>
        <taxon>Fumia</taxon>
    </lineage>
</organism>
<dbReference type="InterPro" id="IPR005672">
    <property type="entry name" value="Phosphate_PstA"/>
</dbReference>
<keyword evidence="7 8" id="KW-0472">Membrane</keyword>
<evidence type="ECO:0000256" key="3">
    <source>
        <dbReference type="ARBA" id="ARBA00022448"/>
    </source>
</evidence>
<dbReference type="AlphaFoldDB" id="A0A926E277"/>
<evidence type="ECO:0000256" key="1">
    <source>
        <dbReference type="ARBA" id="ARBA00004651"/>
    </source>
</evidence>
<evidence type="ECO:0000259" key="9">
    <source>
        <dbReference type="PROSITE" id="PS50928"/>
    </source>
</evidence>
<proteinExistence type="inferred from homology"/>
<protein>
    <recommendedName>
        <fullName evidence="8">Phosphate transport system permease protein PstA</fullName>
    </recommendedName>
</protein>
<keyword evidence="5 8" id="KW-0812">Transmembrane</keyword>
<evidence type="ECO:0000256" key="6">
    <source>
        <dbReference type="ARBA" id="ARBA00022989"/>
    </source>
</evidence>
<dbReference type="GO" id="GO:0035435">
    <property type="term" value="P:phosphate ion transmembrane transport"/>
    <property type="evidence" value="ECO:0007669"/>
    <property type="project" value="InterPro"/>
</dbReference>
<feature type="transmembrane region" description="Helical" evidence="8">
    <location>
        <begin position="204"/>
        <end position="225"/>
    </location>
</feature>
<evidence type="ECO:0000313" key="10">
    <source>
        <dbReference type="EMBL" id="MBC8559956.1"/>
    </source>
</evidence>
<keyword evidence="4 8" id="KW-1003">Cell membrane</keyword>
<dbReference type="EMBL" id="JACRSV010000002">
    <property type="protein sequence ID" value="MBC8559956.1"/>
    <property type="molecule type" value="Genomic_DNA"/>
</dbReference>
<feature type="transmembrane region" description="Helical" evidence="8">
    <location>
        <begin position="89"/>
        <end position="110"/>
    </location>
</feature>
<dbReference type="NCBIfam" id="TIGR00974">
    <property type="entry name" value="3a0107s02c"/>
    <property type="match status" value="1"/>
</dbReference>
<accession>A0A926E277</accession>
<dbReference type="CDD" id="cd06261">
    <property type="entry name" value="TM_PBP2"/>
    <property type="match status" value="1"/>
</dbReference>